<name>A0A482VAP1_ASBVE</name>
<organism evidence="1 2">
    <name type="scientific">Asbolus verrucosus</name>
    <name type="common">Desert ironclad beetle</name>
    <dbReference type="NCBI Taxonomy" id="1661398"/>
    <lineage>
        <taxon>Eukaryota</taxon>
        <taxon>Metazoa</taxon>
        <taxon>Ecdysozoa</taxon>
        <taxon>Arthropoda</taxon>
        <taxon>Hexapoda</taxon>
        <taxon>Insecta</taxon>
        <taxon>Pterygota</taxon>
        <taxon>Neoptera</taxon>
        <taxon>Endopterygota</taxon>
        <taxon>Coleoptera</taxon>
        <taxon>Polyphaga</taxon>
        <taxon>Cucujiformia</taxon>
        <taxon>Tenebrionidae</taxon>
        <taxon>Pimeliinae</taxon>
        <taxon>Asbolus</taxon>
    </lineage>
</organism>
<evidence type="ECO:0000313" key="2">
    <source>
        <dbReference type="Proteomes" id="UP000292052"/>
    </source>
</evidence>
<sequence length="69" mass="8135">MPTVRQHRNFSYIFDFDRGQIIERSFENSSQLHEYDLHGLKKALGNNVRLEDLPVAATFVKIDFLRGWP</sequence>
<dbReference type="Proteomes" id="UP000292052">
    <property type="component" value="Unassembled WGS sequence"/>
</dbReference>
<keyword evidence="2" id="KW-1185">Reference proteome</keyword>
<comment type="caution">
    <text evidence="1">The sequence shown here is derived from an EMBL/GenBank/DDBJ whole genome shotgun (WGS) entry which is preliminary data.</text>
</comment>
<proteinExistence type="predicted"/>
<reference evidence="1 2" key="1">
    <citation type="submission" date="2017-03" db="EMBL/GenBank/DDBJ databases">
        <title>Genome of the blue death feigning beetle - Asbolus verrucosus.</title>
        <authorList>
            <person name="Rider S.D."/>
        </authorList>
    </citation>
    <scope>NUCLEOTIDE SEQUENCE [LARGE SCALE GENOMIC DNA]</scope>
    <source>
        <strain evidence="1">Butters</strain>
        <tissue evidence="1">Head and leg muscle</tissue>
    </source>
</reference>
<evidence type="ECO:0000313" key="1">
    <source>
        <dbReference type="EMBL" id="RZB40191.1"/>
    </source>
</evidence>
<protein>
    <submittedName>
        <fullName evidence="1">Uncharacterized protein</fullName>
    </submittedName>
</protein>
<accession>A0A482VAP1</accession>
<dbReference type="AlphaFoldDB" id="A0A482VAP1"/>
<dbReference type="EMBL" id="QDEB01121475">
    <property type="protein sequence ID" value="RZB40191.1"/>
    <property type="molecule type" value="Genomic_DNA"/>
</dbReference>
<gene>
    <name evidence="1" type="ORF">BDFB_004957</name>
</gene>